<sequence>MKMSGLCPCIKNYMCYNRLEWKFKVLGNPRYFLLRRDS</sequence>
<reference evidence="1" key="1">
    <citation type="journal article" date="2021" name="Proc. Natl. Acad. Sci. U.S.A.">
        <title>A Catalog of Tens of Thousands of Viruses from Human Metagenomes Reveals Hidden Associations with Chronic Diseases.</title>
        <authorList>
            <person name="Tisza M.J."/>
            <person name="Buck C.B."/>
        </authorList>
    </citation>
    <scope>NUCLEOTIDE SEQUENCE</scope>
    <source>
        <strain evidence="1">Ctg6Y13</strain>
    </source>
</reference>
<proteinExistence type="predicted"/>
<dbReference type="EMBL" id="BK015766">
    <property type="protein sequence ID" value="DAE24076.1"/>
    <property type="molecule type" value="Genomic_DNA"/>
</dbReference>
<accession>A0A8S5QZH7</accession>
<evidence type="ECO:0000313" key="1">
    <source>
        <dbReference type="EMBL" id="DAE24076.1"/>
    </source>
</evidence>
<protein>
    <submittedName>
        <fullName evidence="1">Uncharacterized protein</fullName>
    </submittedName>
</protein>
<name>A0A8S5QZH7_9CAUD</name>
<organism evidence="1">
    <name type="scientific">Siphoviridae sp. ctg6Y13</name>
    <dbReference type="NCBI Taxonomy" id="2826419"/>
    <lineage>
        <taxon>Viruses</taxon>
        <taxon>Duplodnaviria</taxon>
        <taxon>Heunggongvirae</taxon>
        <taxon>Uroviricota</taxon>
        <taxon>Caudoviricetes</taxon>
    </lineage>
</organism>